<dbReference type="InterPro" id="IPR049230">
    <property type="entry name" value="DUF6827"/>
</dbReference>
<dbReference type="AlphaFoldDB" id="A0A9W5TBT8"/>
<feature type="domain" description="DUF6827" evidence="1">
    <location>
        <begin position="100"/>
        <end position="252"/>
    </location>
</feature>
<name>A0A9W5TBT8_BABOV</name>
<comment type="caution">
    <text evidence="2">The sequence shown here is derived from an EMBL/GenBank/DDBJ whole genome shotgun (WGS) entry which is preliminary data.</text>
</comment>
<dbReference type="Proteomes" id="UP001057455">
    <property type="component" value="Unassembled WGS sequence"/>
</dbReference>
<dbReference type="Pfam" id="PF20715">
    <property type="entry name" value="DUF6827"/>
    <property type="match status" value="1"/>
</dbReference>
<reference evidence="2" key="1">
    <citation type="submission" date="2019-12" db="EMBL/GenBank/DDBJ databases">
        <title>Genome sequence of Babesia ovis.</title>
        <authorList>
            <person name="Yamagishi J."/>
            <person name="Sevinc F."/>
            <person name="Xuan X."/>
        </authorList>
    </citation>
    <scope>NUCLEOTIDE SEQUENCE</scope>
    <source>
        <strain evidence="2">Selcuk</strain>
    </source>
</reference>
<organism evidence="2 3">
    <name type="scientific">Babesia ovis</name>
    <dbReference type="NCBI Taxonomy" id="5869"/>
    <lineage>
        <taxon>Eukaryota</taxon>
        <taxon>Sar</taxon>
        <taxon>Alveolata</taxon>
        <taxon>Apicomplexa</taxon>
        <taxon>Aconoidasida</taxon>
        <taxon>Piroplasmida</taxon>
        <taxon>Babesiidae</taxon>
        <taxon>Babesia</taxon>
    </lineage>
</organism>
<dbReference type="OrthoDB" id="361874at2759"/>
<proteinExistence type="predicted"/>
<gene>
    <name evidence="2" type="ORF">BaOVIS_023420</name>
</gene>
<evidence type="ECO:0000313" key="2">
    <source>
        <dbReference type="EMBL" id="GFE54938.1"/>
    </source>
</evidence>
<protein>
    <recommendedName>
        <fullName evidence="1">DUF6827 domain-containing protein</fullName>
    </recommendedName>
</protein>
<evidence type="ECO:0000259" key="1">
    <source>
        <dbReference type="Pfam" id="PF20715"/>
    </source>
</evidence>
<accession>A0A9W5TBT8</accession>
<evidence type="ECO:0000313" key="3">
    <source>
        <dbReference type="Proteomes" id="UP001057455"/>
    </source>
</evidence>
<dbReference type="EMBL" id="BLIY01000017">
    <property type="protein sequence ID" value="GFE54938.1"/>
    <property type="molecule type" value="Genomic_DNA"/>
</dbReference>
<keyword evidence="3" id="KW-1185">Reference proteome</keyword>
<sequence>MTFNMMSRAMFLDKVLPLGKGVSSRFTACLPSAMAVKRFAHTFHEPPHFAYRGDGLPPISCEQIQQMVHMNERMSHGRLAPMRPATTPLREAECSVEGHSIEVYEDLKELHDCVLAANWHNSMVMMMNADIWEARLAHLKSLAEDLPDMHVQIMLSKTLELFDTLYKAEDVQDHIFELIEELPHFGGKPAAGSPIANGNLDKHIKHVLERYAQLKEEHPRYASKIQDSVGYSLALLRQRYTFNWPEEHKYFY</sequence>